<dbReference type="eggNOG" id="COG4308">
    <property type="taxonomic scope" value="Bacteria"/>
</dbReference>
<accession>F6EFK3</accession>
<sequence length="159" mass="18096">MTSTNTGTVVEFLAALRDRNYEQALSFVADDVVWHNVSLPKVRGKSRLRQAFVMMDKLAIRFDVQFRNISGDDRAVLTERTDALSLGRLRTEFWVCGTFEFREGKIAVWRDYFDYANMSGALLRGVLGVVLPRREPLSLFASEGIFQKAADPGRDRARD</sequence>
<dbReference type="Pfam" id="PF07858">
    <property type="entry name" value="LEH"/>
    <property type="match status" value="1"/>
</dbReference>
<organism evidence="2 3">
    <name type="scientific">Hoyosella subflava (strain DSM 45089 / JCM 17490 / NBRC 109087 / DQS3-9A1)</name>
    <name type="common">Amycolicicoccus subflavus</name>
    <dbReference type="NCBI Taxonomy" id="443218"/>
    <lineage>
        <taxon>Bacteria</taxon>
        <taxon>Bacillati</taxon>
        <taxon>Actinomycetota</taxon>
        <taxon>Actinomycetes</taxon>
        <taxon>Mycobacteriales</taxon>
        <taxon>Hoyosellaceae</taxon>
        <taxon>Hoyosella</taxon>
    </lineage>
</organism>
<protein>
    <submittedName>
        <fullName evidence="2">Conserved protein</fullName>
    </submittedName>
</protein>
<dbReference type="KEGG" id="asd:AS9A_2485"/>
<keyword evidence="3" id="KW-1185">Reference proteome</keyword>
<evidence type="ECO:0000313" key="2">
    <source>
        <dbReference type="EMBL" id="AEF40932.1"/>
    </source>
</evidence>
<dbReference type="InterPro" id="IPR032710">
    <property type="entry name" value="NTF2-like_dom_sf"/>
</dbReference>
<dbReference type="AlphaFoldDB" id="F6EFK3"/>
<dbReference type="Proteomes" id="UP000009235">
    <property type="component" value="Chromosome"/>
</dbReference>
<reference evidence="2 3" key="1">
    <citation type="journal article" date="2011" name="J. Bacteriol.">
        <title>Complete genome sequence of Amycolicicoccus subflavus DQS3-9A1T, an actinomycete isolated from crude oil-polluted soil.</title>
        <authorList>
            <person name="Cai M."/>
            <person name="Chen W.M."/>
            <person name="Nie Y."/>
            <person name="Chi C.Q."/>
            <person name="Wang Y.N."/>
            <person name="Tang Y.Q."/>
            <person name="Li G.Y."/>
            <person name="Wu X.L."/>
        </authorList>
    </citation>
    <scope>NUCLEOTIDE SEQUENCE [LARGE SCALE GENOMIC DNA]</scope>
    <source>
        <strain evidence="3">DSM 45089 / DQS3-9A1</strain>
    </source>
</reference>
<feature type="domain" description="Limonene-1,2-epoxide hydrolase" evidence="1">
    <location>
        <begin position="5"/>
        <end position="124"/>
    </location>
</feature>
<dbReference type="STRING" id="443218.AS9A_2485"/>
<proteinExistence type="predicted"/>
<evidence type="ECO:0000259" key="1">
    <source>
        <dbReference type="Pfam" id="PF07858"/>
    </source>
</evidence>
<dbReference type="InterPro" id="IPR013100">
    <property type="entry name" value="LEH"/>
</dbReference>
<dbReference type="HOGENOM" id="CLU_125946_0_0_11"/>
<dbReference type="Gene3D" id="3.10.450.50">
    <property type="match status" value="1"/>
</dbReference>
<dbReference type="EMBL" id="CP002786">
    <property type="protein sequence ID" value="AEF40932.1"/>
    <property type="molecule type" value="Genomic_DNA"/>
</dbReference>
<gene>
    <name evidence="2" type="ordered locus">AS9A_2485</name>
</gene>
<name>F6EFK3_HOYSD</name>
<dbReference type="RefSeq" id="WP_013807281.1">
    <property type="nucleotide sequence ID" value="NC_015564.1"/>
</dbReference>
<evidence type="ECO:0000313" key="3">
    <source>
        <dbReference type="Proteomes" id="UP000009235"/>
    </source>
</evidence>
<dbReference type="OrthoDB" id="4762083at2"/>
<dbReference type="SUPFAM" id="SSF54427">
    <property type="entry name" value="NTF2-like"/>
    <property type="match status" value="1"/>
</dbReference>